<gene>
    <name evidence="12" type="ORF">NAEGRDRAFT_81314</name>
</gene>
<dbReference type="GeneID" id="8853552"/>
<evidence type="ECO:0000256" key="3">
    <source>
        <dbReference type="ARBA" id="ARBA00022448"/>
    </source>
</evidence>
<feature type="transmembrane region" description="Helical" evidence="9">
    <location>
        <begin position="687"/>
        <end position="708"/>
    </location>
</feature>
<evidence type="ECO:0000256" key="8">
    <source>
        <dbReference type="SAM" id="MobiDB-lite"/>
    </source>
</evidence>
<evidence type="ECO:0000256" key="7">
    <source>
        <dbReference type="SAM" id="Coils"/>
    </source>
</evidence>
<organism evidence="13">
    <name type="scientific">Naegleria gruberi</name>
    <name type="common">Amoeba</name>
    <dbReference type="NCBI Taxonomy" id="5762"/>
    <lineage>
        <taxon>Eukaryota</taxon>
        <taxon>Discoba</taxon>
        <taxon>Heterolobosea</taxon>
        <taxon>Tetramitia</taxon>
        <taxon>Eutetramitia</taxon>
        <taxon>Vahlkampfiidae</taxon>
        <taxon>Naegleria</taxon>
    </lineage>
</organism>
<feature type="transmembrane region" description="Helical" evidence="9">
    <location>
        <begin position="641"/>
        <end position="666"/>
    </location>
</feature>
<dbReference type="InterPro" id="IPR045122">
    <property type="entry name" value="Csc1-like"/>
</dbReference>
<comment type="similarity">
    <text evidence="2">Belongs to the CSC1 (TC 1.A.17) family.</text>
</comment>
<evidence type="ECO:0000256" key="2">
    <source>
        <dbReference type="ARBA" id="ARBA00007779"/>
    </source>
</evidence>
<dbReference type="KEGG" id="ngr:NAEGRDRAFT_81314"/>
<feature type="compositionally biased region" description="Basic and acidic residues" evidence="8">
    <location>
        <begin position="76"/>
        <end position="107"/>
    </location>
</feature>
<feature type="transmembrane region" description="Helical" evidence="9">
    <location>
        <begin position="798"/>
        <end position="826"/>
    </location>
</feature>
<feature type="transmembrane region" description="Helical" evidence="9">
    <location>
        <begin position="588"/>
        <end position="621"/>
    </location>
</feature>
<dbReference type="VEuPathDB" id="AmoebaDB:NAEGRDRAFT_81314"/>
<dbReference type="PANTHER" id="PTHR13018">
    <property type="entry name" value="PROBABLE MEMBRANE PROTEIN DUF221-RELATED"/>
    <property type="match status" value="1"/>
</dbReference>
<evidence type="ECO:0000256" key="6">
    <source>
        <dbReference type="ARBA" id="ARBA00023136"/>
    </source>
</evidence>
<feature type="domain" description="CSC1/OSCA1-like 7TM region" evidence="10">
    <location>
        <begin position="591"/>
        <end position="844"/>
    </location>
</feature>
<accession>D2VUZ3</accession>
<feature type="coiled-coil region" evidence="7">
    <location>
        <begin position="457"/>
        <end position="484"/>
    </location>
</feature>
<evidence type="ECO:0000256" key="4">
    <source>
        <dbReference type="ARBA" id="ARBA00022692"/>
    </source>
</evidence>
<evidence type="ECO:0000256" key="1">
    <source>
        <dbReference type="ARBA" id="ARBA00004141"/>
    </source>
</evidence>
<keyword evidence="13" id="KW-1185">Reference proteome</keyword>
<evidence type="ECO:0000259" key="11">
    <source>
        <dbReference type="Pfam" id="PF13967"/>
    </source>
</evidence>
<comment type="subcellular location">
    <subcellularLocation>
        <location evidence="1">Membrane</location>
        <topology evidence="1">Multi-pass membrane protein</topology>
    </subcellularLocation>
</comment>
<sequence length="999" mass="115904">MSSGGSGFIEQLESNPFFKNGGVFVTIAINVILLVIVMSIYVCCIRYCTIFNVRKKKRLIAKCLKREDELFVEQQSHTRDSENNHNNQEDEIREESNSEREHHESNKGKSLSKTVDQHVEDDSSFFEVKDLRAKYLSNHCLSDWYLRSVFFWRITKSLIQAPFLIIYRTLFNGRNKSWFGAAIKEEKRVIRNYGRDVLTYIKFHQLLWWVFTIMLVLFSALLYPIHITNQGNLDPAQKEKFSKNVTGLKVGSSDQFLVVSSINTVIGRPDILILHVILSVITVALVLAMLLLFTRDKSLRDYDYCGCDQEGIYGSFSPYLPHYFGAEFALKTQNMSLGTPHENLNYKSLSPFTLEIHNIPKHYTNKALFHQLMKKIFSHNATDLNAPTNPHILSSYHVINFAKREKLQQKFETQLDNLEGYNWQLETKNTRPKKKCFFQKQDDGDSKRKLIQSKDAIVFTKEKIRNLNTEIEDLEEELTLSSNYPNRISSSIQGSGIGYVVFSSRSSIVYALKKFTKLGTFKVYKMKETDDNGQEIEKLFTPAERNQLPIDAKVTCIRMRATNTNYEQRDCFWTTLYTMYQHSWIKPVILKITIFIVILIIFVFFTTPVVIVSSIDTFFAIPPVTETIKKIVEVGGPMMSVIFQYIPSLLLVASSALIPVFIYQLTKLEDMKTFSEFSRTILRRITIFLWLNVFILPTLVLTTLDGITNFFTNPDSLANVFKNLFMSDNGSLFINFILNKTLYGLAFTLMPLLSLILYSVFTLCTSSVSKKLRISRSMKPKDKLKWAEGDSFSLEYSYAYSILIMAIVFTFSLFSPFILLVTFIYFTLRYYVERFTIGRIYSHRLLQHHHKKKRHLITSQGYYLSDSADQTISPAVVRHSFGCLFGFKTDYVAHRRSMLLISKLCIVALIMFTVYCMLFFAFKTPESQYFIFHVTIEAILTLFLLIVFFAIEIKMTRDIRTLNKQPLIVNEESASKKTLYEPSNYWNYKKMFNDTVTNL</sequence>
<dbReference type="InParanoid" id="D2VUZ3"/>
<keyword evidence="5 9" id="KW-1133">Transmembrane helix</keyword>
<reference evidence="12 13" key="1">
    <citation type="journal article" date="2010" name="Cell">
        <title>The genome of Naegleria gruberi illuminates early eukaryotic versatility.</title>
        <authorList>
            <person name="Fritz-Laylin L.K."/>
            <person name="Prochnik S.E."/>
            <person name="Ginger M.L."/>
            <person name="Dacks J.B."/>
            <person name="Carpenter M.L."/>
            <person name="Field M.C."/>
            <person name="Kuo A."/>
            <person name="Paredez A."/>
            <person name="Chapman J."/>
            <person name="Pham J."/>
            <person name="Shu S."/>
            <person name="Neupane R."/>
            <person name="Cipriano M."/>
            <person name="Mancuso J."/>
            <person name="Tu H."/>
            <person name="Salamov A."/>
            <person name="Lindquist E."/>
            <person name="Shapiro H."/>
            <person name="Lucas S."/>
            <person name="Grigoriev I.V."/>
            <person name="Cande W.Z."/>
            <person name="Fulton C."/>
            <person name="Rokhsar D.S."/>
            <person name="Dawson S.C."/>
        </authorList>
    </citation>
    <scope>NUCLEOTIDE SEQUENCE [LARGE SCALE GENOMIC DNA]</scope>
    <source>
        <strain evidence="12 13">NEG-M</strain>
    </source>
</reference>
<dbReference type="Pfam" id="PF02714">
    <property type="entry name" value="RSN1_7TM"/>
    <property type="match status" value="1"/>
</dbReference>
<evidence type="ECO:0000256" key="9">
    <source>
        <dbReference type="SAM" id="Phobius"/>
    </source>
</evidence>
<dbReference type="AlphaFoldDB" id="D2VUZ3"/>
<feature type="transmembrane region" description="Helical" evidence="9">
    <location>
        <begin position="928"/>
        <end position="951"/>
    </location>
</feature>
<dbReference type="eggNOG" id="KOG1134">
    <property type="taxonomic scope" value="Eukaryota"/>
</dbReference>
<dbReference type="OMA" id="IHNIPKH"/>
<dbReference type="PANTHER" id="PTHR13018:SF5">
    <property type="entry name" value="RE44586P"/>
    <property type="match status" value="1"/>
</dbReference>
<dbReference type="EMBL" id="GG738900">
    <property type="protein sequence ID" value="EFC39352.1"/>
    <property type="molecule type" value="Genomic_DNA"/>
</dbReference>
<keyword evidence="3" id="KW-0813">Transport</keyword>
<dbReference type="RefSeq" id="XP_002672096.1">
    <property type="nucleotide sequence ID" value="XM_002672050.1"/>
</dbReference>
<feature type="transmembrane region" description="Helical" evidence="9">
    <location>
        <begin position="271"/>
        <end position="293"/>
    </location>
</feature>
<dbReference type="InterPro" id="IPR003864">
    <property type="entry name" value="CSC1/OSCA1-like_7TM"/>
</dbReference>
<dbReference type="Proteomes" id="UP000006671">
    <property type="component" value="Unassembled WGS sequence"/>
</dbReference>
<name>D2VUZ3_NAEGR</name>
<feature type="transmembrane region" description="Helical" evidence="9">
    <location>
        <begin position="904"/>
        <end position="922"/>
    </location>
</feature>
<proteinExistence type="inferred from homology"/>
<evidence type="ECO:0000313" key="13">
    <source>
        <dbReference type="Proteomes" id="UP000006671"/>
    </source>
</evidence>
<dbReference type="GO" id="GO:0005227">
    <property type="term" value="F:calcium-activated cation channel activity"/>
    <property type="evidence" value="ECO:0007669"/>
    <property type="project" value="InterPro"/>
</dbReference>
<feature type="transmembrane region" description="Helical" evidence="9">
    <location>
        <begin position="720"/>
        <end position="738"/>
    </location>
</feature>
<feature type="region of interest" description="Disordered" evidence="8">
    <location>
        <begin position="75"/>
        <end position="115"/>
    </location>
</feature>
<evidence type="ECO:0000256" key="5">
    <source>
        <dbReference type="ARBA" id="ARBA00022989"/>
    </source>
</evidence>
<dbReference type="Pfam" id="PF13967">
    <property type="entry name" value="RSN1_TM"/>
    <property type="match status" value="1"/>
</dbReference>
<evidence type="ECO:0000259" key="10">
    <source>
        <dbReference type="Pfam" id="PF02714"/>
    </source>
</evidence>
<dbReference type="GO" id="GO:0005886">
    <property type="term" value="C:plasma membrane"/>
    <property type="evidence" value="ECO:0007669"/>
    <property type="project" value="TreeGrafter"/>
</dbReference>
<protein>
    <submittedName>
        <fullName evidence="12">Transmembrane protein</fullName>
    </submittedName>
</protein>
<feature type="transmembrane region" description="Helical" evidence="9">
    <location>
        <begin position="745"/>
        <end position="768"/>
    </location>
</feature>
<feature type="transmembrane region" description="Helical" evidence="9">
    <location>
        <begin position="206"/>
        <end position="225"/>
    </location>
</feature>
<keyword evidence="7" id="KW-0175">Coiled coil</keyword>
<dbReference type="InterPro" id="IPR032880">
    <property type="entry name" value="CSC1/OSCA1-like_N"/>
</dbReference>
<keyword evidence="6 9" id="KW-0472">Membrane</keyword>
<feature type="domain" description="CSC1/OSCA1-like N-terminal transmembrane" evidence="11">
    <location>
        <begin position="178"/>
        <end position="290"/>
    </location>
</feature>
<keyword evidence="4 9" id="KW-0812">Transmembrane</keyword>
<dbReference type="OrthoDB" id="1689567at2759"/>
<evidence type="ECO:0000313" key="12">
    <source>
        <dbReference type="EMBL" id="EFC39352.1"/>
    </source>
</evidence>
<feature type="transmembrane region" description="Helical" evidence="9">
    <location>
        <begin position="23"/>
        <end position="48"/>
    </location>
</feature>